<dbReference type="InterPro" id="IPR005636">
    <property type="entry name" value="DTW"/>
</dbReference>
<comment type="caution">
    <text evidence="9">The sequence shown here is derived from an EMBL/GenBank/DDBJ whole genome shotgun (WGS) entry which is preliminary data.</text>
</comment>
<dbReference type="EMBL" id="BAABME010006065">
    <property type="protein sequence ID" value="GAA0167362.1"/>
    <property type="molecule type" value="Genomic_DNA"/>
</dbReference>
<evidence type="ECO:0000256" key="2">
    <source>
        <dbReference type="ARBA" id="ARBA00022679"/>
    </source>
</evidence>
<keyword evidence="2" id="KW-0808">Transferase</keyword>
<dbReference type="InterPro" id="IPR039262">
    <property type="entry name" value="DTWD2/TAPT"/>
</dbReference>
<sequence>MPKSNQQMQTFSSIPKPLQRPHIPSLPKTLLPTLVMQNQPGSTKRPICPSCSKPTRTCICTRFKASKIDNSVAITILQHSLEKNHPLNSTRIALLGLNNVQIVSVFDVNFQAKFSIRVKDPDTEMGSRYIEERNDFCEKDCNFIGFNKYPEMGSSYIGERNDFCENDASCRGYKKYCNEVTEGTIDLDGKLSLSEDFEGEKMGDELLVSAHLFDERSGSCTLEVQECVENGEAFLEGTTSRSYEEASIDFSIEKYGVISSFGHCWMTKGELKEPMFEKLLECKEAVDDLARGFVVKKLQRKQINRILLDDESEEFEIIIPQGSVLLFPSEKAVGIGELQCEVKNLIVLDGTWAKARRMYNENPWLKVLPHLKLDIDTMSLYNEVRQQPKAGYLSTIESIVYSLKAIGNDCEGLDGLLDVFESMVGDQRRFKNERMNEELT</sequence>
<protein>
    <recommendedName>
        <fullName evidence="1">tRNA-uridine aminocarboxypropyltransferase</fullName>
        <ecNumber evidence="1">2.5.1.25</ecNumber>
    </recommendedName>
</protein>
<dbReference type="Pfam" id="PF03942">
    <property type="entry name" value="DTW"/>
    <property type="match status" value="2"/>
</dbReference>
<evidence type="ECO:0000256" key="4">
    <source>
        <dbReference type="ARBA" id="ARBA00022694"/>
    </source>
</evidence>
<dbReference type="AlphaFoldDB" id="A0AAV3QTC7"/>
<dbReference type="GO" id="GO:0008033">
    <property type="term" value="P:tRNA processing"/>
    <property type="evidence" value="ECO:0007669"/>
    <property type="project" value="UniProtKB-KW"/>
</dbReference>
<feature type="compositionally biased region" description="Polar residues" evidence="7">
    <location>
        <begin position="1"/>
        <end position="13"/>
    </location>
</feature>
<proteinExistence type="inferred from homology"/>
<gene>
    <name evidence="9" type="ORF">LIER_22311</name>
</gene>
<evidence type="ECO:0000256" key="1">
    <source>
        <dbReference type="ARBA" id="ARBA00012386"/>
    </source>
</evidence>
<dbReference type="PANTHER" id="PTHR21392">
    <property type="entry name" value="TRNA-URIDINE AMINOCARBOXYPROPYLTRANSFERASE 2"/>
    <property type="match status" value="1"/>
</dbReference>
<dbReference type="SMART" id="SM01144">
    <property type="entry name" value="DTW"/>
    <property type="match status" value="1"/>
</dbReference>
<dbReference type="EC" id="2.5.1.25" evidence="1"/>
<keyword evidence="4" id="KW-0819">tRNA processing</keyword>
<evidence type="ECO:0000259" key="8">
    <source>
        <dbReference type="SMART" id="SM01144"/>
    </source>
</evidence>
<evidence type="ECO:0000256" key="3">
    <source>
        <dbReference type="ARBA" id="ARBA00022691"/>
    </source>
</evidence>
<comment type="similarity">
    <text evidence="5">Belongs to the TDD superfamily. DTWD2 family.</text>
</comment>
<feature type="region of interest" description="Disordered" evidence="7">
    <location>
        <begin position="1"/>
        <end position="22"/>
    </location>
</feature>
<accession>A0AAV3QTC7</accession>
<keyword evidence="10" id="KW-1185">Reference proteome</keyword>
<dbReference type="GO" id="GO:0016432">
    <property type="term" value="F:tRNA-uridine aminocarboxypropyltransferase activity"/>
    <property type="evidence" value="ECO:0007669"/>
    <property type="project" value="UniProtKB-EC"/>
</dbReference>
<dbReference type="PANTHER" id="PTHR21392:SF0">
    <property type="entry name" value="TRNA-URIDINE AMINOCARBOXYPROPYLTRANSFERASE 2"/>
    <property type="match status" value="1"/>
</dbReference>
<dbReference type="Proteomes" id="UP001454036">
    <property type="component" value="Unassembled WGS sequence"/>
</dbReference>
<organism evidence="9 10">
    <name type="scientific">Lithospermum erythrorhizon</name>
    <name type="common">Purple gromwell</name>
    <name type="synonym">Lithospermum officinale var. erythrorhizon</name>
    <dbReference type="NCBI Taxonomy" id="34254"/>
    <lineage>
        <taxon>Eukaryota</taxon>
        <taxon>Viridiplantae</taxon>
        <taxon>Streptophyta</taxon>
        <taxon>Embryophyta</taxon>
        <taxon>Tracheophyta</taxon>
        <taxon>Spermatophyta</taxon>
        <taxon>Magnoliopsida</taxon>
        <taxon>eudicotyledons</taxon>
        <taxon>Gunneridae</taxon>
        <taxon>Pentapetalae</taxon>
        <taxon>asterids</taxon>
        <taxon>lamiids</taxon>
        <taxon>Boraginales</taxon>
        <taxon>Boraginaceae</taxon>
        <taxon>Boraginoideae</taxon>
        <taxon>Lithospermeae</taxon>
        <taxon>Lithospermum</taxon>
    </lineage>
</organism>
<reference evidence="9 10" key="1">
    <citation type="submission" date="2024-01" db="EMBL/GenBank/DDBJ databases">
        <title>The complete chloroplast genome sequence of Lithospermum erythrorhizon: insights into the phylogenetic relationship among Boraginaceae species and the maternal lineages of purple gromwells.</title>
        <authorList>
            <person name="Okada T."/>
            <person name="Watanabe K."/>
        </authorList>
    </citation>
    <scope>NUCLEOTIDE SEQUENCE [LARGE SCALE GENOMIC DNA]</scope>
</reference>
<feature type="domain" description="DTW" evidence="8">
    <location>
        <begin position="44"/>
        <end position="432"/>
    </location>
</feature>
<evidence type="ECO:0000256" key="7">
    <source>
        <dbReference type="SAM" id="MobiDB-lite"/>
    </source>
</evidence>
<keyword evidence="3" id="KW-0949">S-adenosyl-L-methionine</keyword>
<name>A0AAV3QTC7_LITER</name>
<evidence type="ECO:0000256" key="6">
    <source>
        <dbReference type="ARBA" id="ARBA00048718"/>
    </source>
</evidence>
<comment type="catalytic activity">
    <reaction evidence="6">
        <text>a uridine in tRNA + S-adenosyl-L-methionine = a 3-[(3S)-3-amino-3-carboxypropyl]uridine in tRNA + S-methyl-5'-thioadenosine + H(+)</text>
        <dbReference type="Rhea" id="RHEA:62432"/>
        <dbReference type="Rhea" id="RHEA-COMP:13339"/>
        <dbReference type="Rhea" id="RHEA-COMP:16092"/>
        <dbReference type="ChEBI" id="CHEBI:15378"/>
        <dbReference type="ChEBI" id="CHEBI:17509"/>
        <dbReference type="ChEBI" id="CHEBI:59789"/>
        <dbReference type="ChEBI" id="CHEBI:65315"/>
        <dbReference type="ChEBI" id="CHEBI:82930"/>
        <dbReference type="EC" id="2.5.1.25"/>
    </reaction>
</comment>
<evidence type="ECO:0000313" key="10">
    <source>
        <dbReference type="Proteomes" id="UP001454036"/>
    </source>
</evidence>
<evidence type="ECO:0000313" key="9">
    <source>
        <dbReference type="EMBL" id="GAA0167362.1"/>
    </source>
</evidence>
<evidence type="ECO:0000256" key="5">
    <source>
        <dbReference type="ARBA" id="ARBA00034489"/>
    </source>
</evidence>